<dbReference type="NCBIfam" id="TIGR02244">
    <property type="entry name" value="HAD-IG-Ncltidse"/>
    <property type="match status" value="1"/>
</dbReference>
<keyword evidence="3" id="KW-0378">Hydrolase</keyword>
<dbReference type="GO" id="GO:0008253">
    <property type="term" value="F:5'-nucleotidase activity"/>
    <property type="evidence" value="ECO:0007669"/>
    <property type="project" value="TreeGrafter"/>
</dbReference>
<organism evidence="5 6">
    <name type="scientific">Eiseniibacteriota bacterium</name>
    <dbReference type="NCBI Taxonomy" id="2212470"/>
    <lineage>
        <taxon>Bacteria</taxon>
        <taxon>Candidatus Eiseniibacteriota</taxon>
    </lineage>
</organism>
<proteinExistence type="inferred from homology"/>
<reference evidence="5" key="1">
    <citation type="submission" date="2021-05" db="EMBL/GenBank/DDBJ databases">
        <title>Energy efficiency and biological interactions define the core microbiome of deep oligotrophic groundwater.</title>
        <authorList>
            <person name="Mehrshad M."/>
            <person name="Lopez-Fernandez M."/>
            <person name="Bell E."/>
            <person name="Bernier-Latmani R."/>
            <person name="Bertilsson S."/>
            <person name="Dopson M."/>
        </authorList>
    </citation>
    <scope>NUCLEOTIDE SEQUENCE</scope>
    <source>
        <strain evidence="5">Modern_marine.mb.64</strain>
    </source>
</reference>
<dbReference type="PANTHER" id="PTHR12103">
    <property type="entry name" value="5'-NUCLEOTIDASE DOMAIN-CONTAINING"/>
    <property type="match status" value="1"/>
</dbReference>
<keyword evidence="2" id="KW-0479">Metal-binding</keyword>
<dbReference type="InterPro" id="IPR023214">
    <property type="entry name" value="HAD_sf"/>
</dbReference>
<dbReference type="InterPro" id="IPR016695">
    <property type="entry name" value="Pur_nucleotidase"/>
</dbReference>
<keyword evidence="4" id="KW-0460">Magnesium</keyword>
<dbReference type="GO" id="GO:0046872">
    <property type="term" value="F:metal ion binding"/>
    <property type="evidence" value="ECO:0007669"/>
    <property type="project" value="UniProtKB-KW"/>
</dbReference>
<evidence type="ECO:0000256" key="1">
    <source>
        <dbReference type="ARBA" id="ARBA00009589"/>
    </source>
</evidence>
<evidence type="ECO:0000256" key="4">
    <source>
        <dbReference type="ARBA" id="ARBA00022842"/>
    </source>
</evidence>
<dbReference type="Pfam" id="PF05761">
    <property type="entry name" value="5_nucleotid"/>
    <property type="match status" value="1"/>
</dbReference>
<dbReference type="PIRSF" id="PIRSF017434">
    <property type="entry name" value="Purine_5'-nucleotidase"/>
    <property type="match status" value="1"/>
</dbReference>
<dbReference type="PANTHER" id="PTHR12103:SF15">
    <property type="entry name" value="CYTOSOLIC PURINE 5'-NUCLEOTIDASE"/>
    <property type="match status" value="1"/>
</dbReference>
<comment type="caution">
    <text evidence="5">The sequence shown here is derived from an EMBL/GenBank/DDBJ whole genome shotgun (WGS) entry which is preliminary data.</text>
</comment>
<dbReference type="AlphaFoldDB" id="A0A948W8X7"/>
<accession>A0A948W8X7</accession>
<dbReference type="InterPro" id="IPR036412">
    <property type="entry name" value="HAD-like_sf"/>
</dbReference>
<protein>
    <submittedName>
        <fullName evidence="5">HAD-IG family 5'-nucleotidase</fullName>
    </submittedName>
</protein>
<dbReference type="InterPro" id="IPR008380">
    <property type="entry name" value="HAD-SF_hydro_IG_5-nucl"/>
</dbReference>
<dbReference type="Gene3D" id="3.40.50.1000">
    <property type="entry name" value="HAD superfamily/HAD-like"/>
    <property type="match status" value="1"/>
</dbReference>
<dbReference type="Proteomes" id="UP000777784">
    <property type="component" value="Unassembled WGS sequence"/>
</dbReference>
<dbReference type="EMBL" id="JAHJDP010000116">
    <property type="protein sequence ID" value="MBU2693161.1"/>
    <property type="molecule type" value="Genomic_DNA"/>
</dbReference>
<sequence>MQRKRKRSHRKNPVGRWLQHQVDVEPIDRIYVNRSLRMDSIAAVGFDMDHTLAIYKSKPFETLAFEKAQQKLMVKWGYPKSVEDLKYDKDFVIRGLVVDKRLGNILKMDKHRYVSIASHGTRPLSDEVRKQIYSNRRIRLSSGNYSVIDTLFSLPEISLYAQMVDLIDKIAEGEKGQRGRKEYRRLYEHVRDCVDEAHADDSIKKVIIKNPLQYTDIDPDLPQTLQQIRAHRKRLFLLTNSEPIYTDVIMSKLLSNKLRRLPHWTDYFDAVVLQAGKPDFFTHRLAFQPVNDIKNRVPIKNRRRIFIGGSVQELQKFLKVRGDQVLYFGDHTYGDILSSKHSSGWRTAMIIQDLEEGLAKVEQTTSMRKKLLSLERRKDRLVGWRDFLERSKEGQLGRKLAEAILSRLNISTQEKRGGLEYHLGVLQKEILSLEEQIEGLESDLHMAFNPHWGPIFKAGRENSHFGAQVHSFACIYTSRVSNFLNYPVNKYFEAPHEYLPHEQ</sequence>
<evidence type="ECO:0000313" key="5">
    <source>
        <dbReference type="EMBL" id="MBU2693161.1"/>
    </source>
</evidence>
<name>A0A948W8X7_UNCEI</name>
<gene>
    <name evidence="5" type="ORF">KJ970_19775</name>
</gene>
<dbReference type="SUPFAM" id="SSF56784">
    <property type="entry name" value="HAD-like"/>
    <property type="match status" value="1"/>
</dbReference>
<evidence type="ECO:0000256" key="2">
    <source>
        <dbReference type="ARBA" id="ARBA00022723"/>
    </source>
</evidence>
<evidence type="ECO:0000313" key="6">
    <source>
        <dbReference type="Proteomes" id="UP000777784"/>
    </source>
</evidence>
<comment type="similarity">
    <text evidence="1">Belongs to the 5'(3')-deoxyribonucleotidase family.</text>
</comment>
<evidence type="ECO:0000256" key="3">
    <source>
        <dbReference type="ARBA" id="ARBA00022801"/>
    </source>
</evidence>